<evidence type="ECO:0000256" key="1">
    <source>
        <dbReference type="SAM" id="SignalP"/>
    </source>
</evidence>
<accession>D7FW69</accession>
<dbReference type="InParanoid" id="D7FW69"/>
<name>D7FW69_ECTSI</name>
<gene>
    <name evidence="2" type="ORF">Esi_0003_0284</name>
</gene>
<dbReference type="EMBL" id="FN649727">
    <property type="protein sequence ID" value="CBJ25589.1"/>
    <property type="molecule type" value="Genomic_DNA"/>
</dbReference>
<dbReference type="EMBL" id="FN648486">
    <property type="protein sequence ID" value="CBJ25589.1"/>
    <property type="molecule type" value="Genomic_DNA"/>
</dbReference>
<sequence>MKLTVGVASFSLTVVYAFQARPLGIPQGGGRRSTAALASTDGWVALPVNPSAGGRSRTVSFSPSNLEDLQVVEKILQQDQVGEACVLIIPSWRHHPVQYDCLSACLEALKIPTAVQPLPDGLWALLLQRLQVHSLRKAARKGVLEQLIVHALHRPFNHLDLALRLHSDRNTGRRITVIASDDSAWLVRAFVNSRSQQWRKEVPLDTAVLVGGYHKSIVGDLALDVFPNPPPSPPPDGRVVKFFSLNGREGGRVDGNGDIDLEASISCMSFEEDSESCILQEYEVEHSGWLSLLGSTSLLSLWVPRVLRA</sequence>
<dbReference type="Proteomes" id="UP000002630">
    <property type="component" value="Linkage Group LG02"/>
</dbReference>
<dbReference type="AlphaFoldDB" id="D7FW69"/>
<evidence type="ECO:0000313" key="2">
    <source>
        <dbReference type="EMBL" id="CBJ25589.1"/>
    </source>
</evidence>
<organism evidence="2 3">
    <name type="scientific">Ectocarpus siliculosus</name>
    <name type="common">Brown alga</name>
    <name type="synonym">Conferva siliculosa</name>
    <dbReference type="NCBI Taxonomy" id="2880"/>
    <lineage>
        <taxon>Eukaryota</taxon>
        <taxon>Sar</taxon>
        <taxon>Stramenopiles</taxon>
        <taxon>Ochrophyta</taxon>
        <taxon>PX clade</taxon>
        <taxon>Phaeophyceae</taxon>
        <taxon>Ectocarpales</taxon>
        <taxon>Ectocarpaceae</taxon>
        <taxon>Ectocarpus</taxon>
    </lineage>
</organism>
<keyword evidence="1" id="KW-0732">Signal</keyword>
<evidence type="ECO:0000313" key="3">
    <source>
        <dbReference type="Proteomes" id="UP000002630"/>
    </source>
</evidence>
<protein>
    <submittedName>
        <fullName evidence="2">Uncharacterized protein</fullName>
    </submittedName>
</protein>
<feature type="signal peptide" evidence="1">
    <location>
        <begin position="1"/>
        <end position="17"/>
    </location>
</feature>
<reference evidence="2 3" key="1">
    <citation type="journal article" date="2010" name="Nature">
        <title>The Ectocarpus genome and the independent evolution of multicellularity in brown algae.</title>
        <authorList>
            <person name="Cock J.M."/>
            <person name="Sterck L."/>
            <person name="Rouze P."/>
            <person name="Scornet D."/>
            <person name="Allen A.E."/>
            <person name="Amoutzias G."/>
            <person name="Anthouard V."/>
            <person name="Artiguenave F."/>
            <person name="Aury J.M."/>
            <person name="Badger J.H."/>
            <person name="Beszteri B."/>
            <person name="Billiau K."/>
            <person name="Bonnet E."/>
            <person name="Bothwell J.H."/>
            <person name="Bowler C."/>
            <person name="Boyen C."/>
            <person name="Brownlee C."/>
            <person name="Carrano C.J."/>
            <person name="Charrier B."/>
            <person name="Cho G.Y."/>
            <person name="Coelho S.M."/>
            <person name="Collen J."/>
            <person name="Corre E."/>
            <person name="Da Silva C."/>
            <person name="Delage L."/>
            <person name="Delaroque N."/>
            <person name="Dittami S.M."/>
            <person name="Doulbeau S."/>
            <person name="Elias M."/>
            <person name="Farnham G."/>
            <person name="Gachon C.M."/>
            <person name="Gschloessl B."/>
            <person name="Heesch S."/>
            <person name="Jabbari K."/>
            <person name="Jubin C."/>
            <person name="Kawai H."/>
            <person name="Kimura K."/>
            <person name="Kloareg B."/>
            <person name="Kupper F.C."/>
            <person name="Lang D."/>
            <person name="Le Bail A."/>
            <person name="Leblanc C."/>
            <person name="Lerouge P."/>
            <person name="Lohr M."/>
            <person name="Lopez P.J."/>
            <person name="Martens C."/>
            <person name="Maumus F."/>
            <person name="Michel G."/>
            <person name="Miranda-Saavedra D."/>
            <person name="Morales J."/>
            <person name="Moreau H."/>
            <person name="Motomura T."/>
            <person name="Nagasato C."/>
            <person name="Napoli C.A."/>
            <person name="Nelson D.R."/>
            <person name="Nyvall-Collen P."/>
            <person name="Peters A.F."/>
            <person name="Pommier C."/>
            <person name="Potin P."/>
            <person name="Poulain J."/>
            <person name="Quesneville H."/>
            <person name="Read B."/>
            <person name="Rensing S.A."/>
            <person name="Ritter A."/>
            <person name="Rousvoal S."/>
            <person name="Samanta M."/>
            <person name="Samson G."/>
            <person name="Schroeder D.C."/>
            <person name="Segurens B."/>
            <person name="Strittmatter M."/>
            <person name="Tonon T."/>
            <person name="Tregear J.W."/>
            <person name="Valentin K."/>
            <person name="von Dassow P."/>
            <person name="Yamagishi T."/>
            <person name="Van de Peer Y."/>
            <person name="Wincker P."/>
        </authorList>
    </citation>
    <scope>NUCLEOTIDE SEQUENCE [LARGE SCALE GENOMIC DNA]</scope>
    <source>
        <strain evidence="3">Ec32 / CCAP1310/4</strain>
    </source>
</reference>
<proteinExistence type="predicted"/>
<dbReference type="OrthoDB" id="10303324at2759"/>
<feature type="chain" id="PRO_5003095994" evidence="1">
    <location>
        <begin position="18"/>
        <end position="309"/>
    </location>
</feature>
<keyword evidence="3" id="KW-1185">Reference proteome</keyword>